<evidence type="ECO:0000313" key="2">
    <source>
        <dbReference type="Proteomes" id="UP001056384"/>
    </source>
</evidence>
<accession>A0A9Q9ADA3</accession>
<keyword evidence="2" id="KW-1185">Reference proteome</keyword>
<protein>
    <submittedName>
        <fullName evidence="1">Uncharacterized protein</fullName>
    </submittedName>
</protein>
<reference evidence="1" key="1">
    <citation type="submission" date="2022-06" db="EMBL/GenBank/DDBJ databases">
        <title>Complete genome sequences of two strains of the flax pathogen Septoria linicola.</title>
        <authorList>
            <person name="Lapalu N."/>
            <person name="Simon A."/>
            <person name="Demenou B."/>
            <person name="Paumier D."/>
            <person name="Guillot M.-P."/>
            <person name="Gout L."/>
            <person name="Valade R."/>
        </authorList>
    </citation>
    <scope>NUCLEOTIDE SEQUENCE</scope>
    <source>
        <strain evidence="1">SE15195</strain>
    </source>
</reference>
<sequence>MSLELAYQLRDELRPSESKSHNTKTAHYLLGVVCLTISSGQAAPLQARHAAALQANNNLPTVDSTPNIFLHKRESLPNVGALPQEETSNTPEGVWDSALEKRHPWFKGNPKPGLPAQAPQLGTFLWNKVKGAFGQLKNLASR</sequence>
<name>A0A9Q9ADA3_9PEZI</name>
<dbReference type="EMBL" id="CP099418">
    <property type="protein sequence ID" value="USW46777.1"/>
    <property type="molecule type" value="Genomic_DNA"/>
</dbReference>
<organism evidence="1 2">
    <name type="scientific">Septoria linicola</name>
    <dbReference type="NCBI Taxonomy" id="215465"/>
    <lineage>
        <taxon>Eukaryota</taxon>
        <taxon>Fungi</taxon>
        <taxon>Dikarya</taxon>
        <taxon>Ascomycota</taxon>
        <taxon>Pezizomycotina</taxon>
        <taxon>Dothideomycetes</taxon>
        <taxon>Dothideomycetidae</taxon>
        <taxon>Mycosphaerellales</taxon>
        <taxon>Mycosphaerellaceae</taxon>
        <taxon>Septoria</taxon>
    </lineage>
</organism>
<dbReference type="Proteomes" id="UP001056384">
    <property type="component" value="Chromosome 1"/>
</dbReference>
<dbReference type="AlphaFoldDB" id="A0A9Q9ADA3"/>
<gene>
    <name evidence="1" type="ORF">Slin15195_G000960</name>
</gene>
<proteinExistence type="predicted"/>
<evidence type="ECO:0000313" key="1">
    <source>
        <dbReference type="EMBL" id="USW46777.1"/>
    </source>
</evidence>